<feature type="binding site" evidence="5">
    <location>
        <position position="146"/>
    </location>
    <ligand>
        <name>Mg(2+)</name>
        <dbReference type="ChEBI" id="CHEBI:18420"/>
    </ligand>
</feature>
<keyword evidence="2 5" id="KW-0479">Metal-binding</keyword>
<sequence>MPAVDCVAYDLEDSVTMAMKGEARKNVRGILERPRARGVGEQAVRINSVGSGLALEDLKEVLHPSSNIDALVVPKVNSASDLHFITDVLHHLLPERHPSTPGAQDNTSAPPIRILAIIESALAITSLPAICTASRYLSGLIFAAEDFALDLSITYTPSLTEFLYARSAIVTHARAYSLASVIDLVCTSYSGPTGMEVLERECANGAGMGFNGKQCIHPSQVPVAQRVFAASEEEVVWAVRVA</sequence>
<dbReference type="PANTHER" id="PTHR32308:SF0">
    <property type="entry name" value="HPCH_HPAI ALDOLASE_CITRATE LYASE DOMAIN-CONTAINING PROTEIN"/>
    <property type="match status" value="1"/>
</dbReference>
<gene>
    <name evidence="7" type="ORF">GP486_007907</name>
</gene>
<dbReference type="AlphaFoldDB" id="A0A9P8IHN6"/>
<evidence type="ECO:0000313" key="7">
    <source>
        <dbReference type="EMBL" id="KAH0548549.1"/>
    </source>
</evidence>
<organism evidence="7 8">
    <name type="scientific">Trichoglossum hirsutum</name>
    <dbReference type="NCBI Taxonomy" id="265104"/>
    <lineage>
        <taxon>Eukaryota</taxon>
        <taxon>Fungi</taxon>
        <taxon>Dikarya</taxon>
        <taxon>Ascomycota</taxon>
        <taxon>Pezizomycotina</taxon>
        <taxon>Geoglossomycetes</taxon>
        <taxon>Geoglossales</taxon>
        <taxon>Geoglossaceae</taxon>
        <taxon>Trichoglossum</taxon>
    </lineage>
</organism>
<evidence type="ECO:0000256" key="4">
    <source>
        <dbReference type="PIRSR" id="PIRSR015582-1"/>
    </source>
</evidence>
<protein>
    <recommendedName>
        <fullName evidence="6">HpcH/HpaI aldolase/citrate lyase domain-containing protein</fullName>
    </recommendedName>
</protein>
<evidence type="ECO:0000256" key="3">
    <source>
        <dbReference type="ARBA" id="ARBA00022842"/>
    </source>
</evidence>
<comment type="caution">
    <text evidence="7">The sequence shown here is derived from an EMBL/GenBank/DDBJ whole genome shotgun (WGS) entry which is preliminary data.</text>
</comment>
<dbReference type="InterPro" id="IPR005000">
    <property type="entry name" value="Aldolase/citrate-lyase_domain"/>
</dbReference>
<evidence type="ECO:0000259" key="6">
    <source>
        <dbReference type="Pfam" id="PF03328"/>
    </source>
</evidence>
<dbReference type="InterPro" id="IPR011206">
    <property type="entry name" value="Citrate_lyase_beta/mcl1/mcl2"/>
</dbReference>
<comment type="cofactor">
    <cofactor evidence="1">
        <name>Mg(2+)</name>
        <dbReference type="ChEBI" id="CHEBI:18420"/>
    </cofactor>
</comment>
<accession>A0A9P8IHN6</accession>
<dbReference type="PANTHER" id="PTHR32308">
    <property type="entry name" value="LYASE BETA SUBUNIT, PUTATIVE (AFU_ORTHOLOGUE AFUA_4G13030)-RELATED"/>
    <property type="match status" value="1"/>
</dbReference>
<feature type="binding site" evidence="4">
    <location>
        <position position="119"/>
    </location>
    <ligand>
        <name>substrate</name>
    </ligand>
</feature>
<dbReference type="SUPFAM" id="SSF51621">
    <property type="entry name" value="Phosphoenolpyruvate/pyruvate domain"/>
    <property type="match status" value="1"/>
</dbReference>
<dbReference type="Proteomes" id="UP000750711">
    <property type="component" value="Unassembled WGS sequence"/>
</dbReference>
<dbReference type="GO" id="GO:0006107">
    <property type="term" value="P:oxaloacetate metabolic process"/>
    <property type="evidence" value="ECO:0007669"/>
    <property type="project" value="TreeGrafter"/>
</dbReference>
<evidence type="ECO:0000313" key="8">
    <source>
        <dbReference type="Proteomes" id="UP000750711"/>
    </source>
</evidence>
<evidence type="ECO:0000256" key="1">
    <source>
        <dbReference type="ARBA" id="ARBA00001946"/>
    </source>
</evidence>
<name>A0A9P8IHN6_9PEZI</name>
<dbReference type="InterPro" id="IPR040442">
    <property type="entry name" value="Pyrv_kinase-like_dom_sf"/>
</dbReference>
<dbReference type="Pfam" id="PF03328">
    <property type="entry name" value="HpcH_HpaI"/>
    <property type="match status" value="1"/>
</dbReference>
<proteinExistence type="predicted"/>
<keyword evidence="8" id="KW-1185">Reference proteome</keyword>
<keyword evidence="3 5" id="KW-0460">Magnesium</keyword>
<reference evidence="7" key="1">
    <citation type="submission" date="2021-03" db="EMBL/GenBank/DDBJ databases">
        <title>Comparative genomics and phylogenomic investigation of the class Geoglossomycetes provide insights into ecological specialization and systematics.</title>
        <authorList>
            <person name="Melie T."/>
            <person name="Pirro S."/>
            <person name="Miller A.N."/>
            <person name="Quandt A."/>
        </authorList>
    </citation>
    <scope>NUCLEOTIDE SEQUENCE</scope>
    <source>
        <strain evidence="7">CAQ_001_2017</strain>
    </source>
</reference>
<feature type="non-terminal residue" evidence="7">
    <location>
        <position position="242"/>
    </location>
</feature>
<dbReference type="Gene3D" id="3.20.20.60">
    <property type="entry name" value="Phosphoenolpyruvate-binding domains"/>
    <property type="match status" value="1"/>
</dbReference>
<dbReference type="InterPro" id="IPR015813">
    <property type="entry name" value="Pyrv/PenolPyrv_kinase-like_dom"/>
</dbReference>
<dbReference type="GO" id="GO:0003824">
    <property type="term" value="F:catalytic activity"/>
    <property type="evidence" value="ECO:0007669"/>
    <property type="project" value="InterPro"/>
</dbReference>
<dbReference type="EMBL" id="JAGHQM010002550">
    <property type="protein sequence ID" value="KAH0548549.1"/>
    <property type="molecule type" value="Genomic_DNA"/>
</dbReference>
<feature type="binding site" evidence="5">
    <location>
        <position position="119"/>
    </location>
    <ligand>
        <name>Mg(2+)</name>
        <dbReference type="ChEBI" id="CHEBI:18420"/>
    </ligand>
</feature>
<feature type="binding site" evidence="4">
    <location>
        <position position="45"/>
    </location>
    <ligand>
        <name>substrate</name>
    </ligand>
</feature>
<evidence type="ECO:0000256" key="2">
    <source>
        <dbReference type="ARBA" id="ARBA00022723"/>
    </source>
</evidence>
<evidence type="ECO:0000256" key="5">
    <source>
        <dbReference type="PIRSR" id="PIRSR015582-2"/>
    </source>
</evidence>
<dbReference type="GO" id="GO:0000287">
    <property type="term" value="F:magnesium ion binding"/>
    <property type="evidence" value="ECO:0007669"/>
    <property type="project" value="TreeGrafter"/>
</dbReference>
<feature type="domain" description="HpcH/HpaI aldolase/citrate lyase" evidence="6">
    <location>
        <begin position="4"/>
        <end position="218"/>
    </location>
</feature>
<dbReference type="PIRSF" id="PIRSF015582">
    <property type="entry name" value="Cit_lyase_B"/>
    <property type="match status" value="1"/>
</dbReference>